<dbReference type="KEGG" id="dalk:DSCA_52870"/>
<dbReference type="AlphaFoldDB" id="A0A5K7Z406"/>
<dbReference type="EMBL" id="AP021874">
    <property type="protein sequence ID" value="BBO71357.1"/>
    <property type="molecule type" value="Genomic_DNA"/>
</dbReference>
<sequence length="51" mass="5950">MSTRTQILIYLALLAIVDAVIPIPVTAMALIMVLFQKPSWFKDWVDQIYRR</sequence>
<organism evidence="2 3">
    <name type="scientific">Desulfosarcina alkanivorans</name>
    <dbReference type="NCBI Taxonomy" id="571177"/>
    <lineage>
        <taxon>Bacteria</taxon>
        <taxon>Pseudomonadati</taxon>
        <taxon>Thermodesulfobacteriota</taxon>
        <taxon>Desulfobacteria</taxon>
        <taxon>Desulfobacterales</taxon>
        <taxon>Desulfosarcinaceae</taxon>
        <taxon>Desulfosarcina</taxon>
    </lineage>
</organism>
<keyword evidence="1" id="KW-0472">Membrane</keyword>
<accession>A0A5K7Z406</accession>
<keyword evidence="1" id="KW-0812">Transmembrane</keyword>
<keyword evidence="3" id="KW-1185">Reference proteome</keyword>
<keyword evidence="1" id="KW-1133">Transmembrane helix</keyword>
<gene>
    <name evidence="2" type="ORF">DSCA_52870</name>
</gene>
<dbReference type="RefSeq" id="WP_155319212.1">
    <property type="nucleotide sequence ID" value="NZ_AP021874.1"/>
</dbReference>
<dbReference type="Proteomes" id="UP000427906">
    <property type="component" value="Chromosome"/>
</dbReference>
<reference evidence="2 3" key="1">
    <citation type="submission" date="2019-11" db="EMBL/GenBank/DDBJ databases">
        <title>Comparative genomics of hydrocarbon-degrading Desulfosarcina strains.</title>
        <authorList>
            <person name="Watanabe M."/>
            <person name="Kojima H."/>
            <person name="Fukui M."/>
        </authorList>
    </citation>
    <scope>NUCLEOTIDE SEQUENCE [LARGE SCALE GENOMIC DNA]</scope>
    <source>
        <strain evidence="2 3">PL12</strain>
    </source>
</reference>
<name>A0A5K7Z406_9BACT</name>
<dbReference type="OrthoDB" id="5422647at2"/>
<protein>
    <submittedName>
        <fullName evidence="2">Uncharacterized protein</fullName>
    </submittedName>
</protein>
<feature type="transmembrane region" description="Helical" evidence="1">
    <location>
        <begin position="7"/>
        <end position="35"/>
    </location>
</feature>
<proteinExistence type="predicted"/>
<evidence type="ECO:0000313" key="3">
    <source>
        <dbReference type="Proteomes" id="UP000427906"/>
    </source>
</evidence>
<evidence type="ECO:0000256" key="1">
    <source>
        <dbReference type="SAM" id="Phobius"/>
    </source>
</evidence>
<evidence type="ECO:0000313" key="2">
    <source>
        <dbReference type="EMBL" id="BBO71357.1"/>
    </source>
</evidence>